<reference evidence="8 9" key="1">
    <citation type="submission" date="2017-05" db="EMBL/GenBank/DDBJ databases">
        <authorList>
            <person name="Varghese N."/>
            <person name="Submissions S."/>
        </authorList>
    </citation>
    <scope>NUCLEOTIDE SEQUENCE [LARGE SCALE GENOMIC DNA]</scope>
    <source>
        <strain evidence="8 9">DSM 26001</strain>
    </source>
</reference>
<dbReference type="PROSITE" id="PS50977">
    <property type="entry name" value="HTH_TETR_2"/>
    <property type="match status" value="1"/>
</dbReference>
<keyword evidence="4" id="KW-0804">Transcription</keyword>
<gene>
    <name evidence="8" type="ORF">SAMN06295970_108165</name>
</gene>
<dbReference type="EMBL" id="FXUL01000008">
    <property type="protein sequence ID" value="SMP62596.1"/>
    <property type="molecule type" value="Genomic_DNA"/>
</dbReference>
<dbReference type="PROSITE" id="PS01081">
    <property type="entry name" value="HTH_TETR_1"/>
    <property type="match status" value="1"/>
</dbReference>
<sequence>MAKARLAEVEAPKRGRIGRPEGATGNVRETMLDAAEVTFADLGYAGTTLREVSQKANVTQALISYYFGSKFGLFEEVFLRRSRKISDARLDNLAALMAQAEPPTVRDIVLAFLKPTLALRATPEGRAFIRLQSRLHTEPPEISYQLRNEAYDVSTRAYVDALRKALPHLPEKDIYWRVTLMVGAYMYAFSDTHRLEQLASDVCNPDDPDEILEQITTFVSGGLEAPVTPSGK</sequence>
<dbReference type="InterPro" id="IPR050109">
    <property type="entry name" value="HTH-type_TetR-like_transc_reg"/>
</dbReference>
<organism evidence="8 9">
    <name type="scientific">Noviherbaspirillum suwonense</name>
    <dbReference type="NCBI Taxonomy" id="1224511"/>
    <lineage>
        <taxon>Bacteria</taxon>
        <taxon>Pseudomonadati</taxon>
        <taxon>Pseudomonadota</taxon>
        <taxon>Betaproteobacteria</taxon>
        <taxon>Burkholderiales</taxon>
        <taxon>Oxalobacteraceae</taxon>
        <taxon>Noviherbaspirillum</taxon>
    </lineage>
</organism>
<feature type="DNA-binding region" description="H-T-H motif" evidence="5">
    <location>
        <begin position="48"/>
        <end position="67"/>
    </location>
</feature>
<accession>A0ABY1Q8H0</accession>
<dbReference type="InterPro" id="IPR041586">
    <property type="entry name" value="PsrA_TetR_C"/>
</dbReference>
<protein>
    <submittedName>
        <fullName evidence="8">Transcriptional regulator, TetR family</fullName>
    </submittedName>
</protein>
<keyword evidence="1" id="KW-0678">Repressor</keyword>
<evidence type="ECO:0000313" key="8">
    <source>
        <dbReference type="EMBL" id="SMP62596.1"/>
    </source>
</evidence>
<evidence type="ECO:0000313" key="9">
    <source>
        <dbReference type="Proteomes" id="UP001158049"/>
    </source>
</evidence>
<dbReference type="PRINTS" id="PR00455">
    <property type="entry name" value="HTHTETR"/>
</dbReference>
<dbReference type="Proteomes" id="UP001158049">
    <property type="component" value="Unassembled WGS sequence"/>
</dbReference>
<feature type="region of interest" description="Disordered" evidence="6">
    <location>
        <begin position="1"/>
        <end position="24"/>
    </location>
</feature>
<evidence type="ECO:0000256" key="5">
    <source>
        <dbReference type="PROSITE-ProRule" id="PRU00335"/>
    </source>
</evidence>
<dbReference type="Pfam" id="PF00440">
    <property type="entry name" value="TetR_N"/>
    <property type="match status" value="1"/>
</dbReference>
<keyword evidence="3 5" id="KW-0238">DNA-binding</keyword>
<name>A0ABY1Q8H0_9BURK</name>
<dbReference type="PANTHER" id="PTHR30055:SF235">
    <property type="entry name" value="TRANSCRIPTIONAL REGULATORY PROTEIN"/>
    <property type="match status" value="1"/>
</dbReference>
<evidence type="ECO:0000259" key="7">
    <source>
        <dbReference type="PROSITE" id="PS50977"/>
    </source>
</evidence>
<evidence type="ECO:0000256" key="4">
    <source>
        <dbReference type="ARBA" id="ARBA00023163"/>
    </source>
</evidence>
<dbReference type="InterPro" id="IPR009057">
    <property type="entry name" value="Homeodomain-like_sf"/>
</dbReference>
<dbReference type="SUPFAM" id="SSF48498">
    <property type="entry name" value="Tetracyclin repressor-like, C-terminal domain"/>
    <property type="match status" value="1"/>
</dbReference>
<evidence type="ECO:0000256" key="1">
    <source>
        <dbReference type="ARBA" id="ARBA00022491"/>
    </source>
</evidence>
<evidence type="ECO:0000256" key="3">
    <source>
        <dbReference type="ARBA" id="ARBA00023125"/>
    </source>
</evidence>
<dbReference type="SUPFAM" id="SSF46689">
    <property type="entry name" value="Homeodomain-like"/>
    <property type="match status" value="1"/>
</dbReference>
<evidence type="ECO:0000256" key="2">
    <source>
        <dbReference type="ARBA" id="ARBA00023015"/>
    </source>
</evidence>
<dbReference type="PANTHER" id="PTHR30055">
    <property type="entry name" value="HTH-TYPE TRANSCRIPTIONAL REGULATOR RUTR"/>
    <property type="match status" value="1"/>
</dbReference>
<dbReference type="RefSeq" id="WP_283442673.1">
    <property type="nucleotide sequence ID" value="NZ_FXUL01000008.1"/>
</dbReference>
<evidence type="ECO:0000256" key="6">
    <source>
        <dbReference type="SAM" id="MobiDB-lite"/>
    </source>
</evidence>
<dbReference type="Pfam" id="PF17939">
    <property type="entry name" value="TetR_C_30"/>
    <property type="match status" value="1"/>
</dbReference>
<feature type="domain" description="HTH tetR-type" evidence="7">
    <location>
        <begin position="25"/>
        <end position="85"/>
    </location>
</feature>
<comment type="caution">
    <text evidence="8">The sequence shown here is derived from an EMBL/GenBank/DDBJ whole genome shotgun (WGS) entry which is preliminary data.</text>
</comment>
<dbReference type="InterPro" id="IPR023772">
    <property type="entry name" value="DNA-bd_HTH_TetR-type_CS"/>
</dbReference>
<proteinExistence type="predicted"/>
<dbReference type="InterPro" id="IPR036271">
    <property type="entry name" value="Tet_transcr_reg_TetR-rel_C_sf"/>
</dbReference>
<feature type="compositionally biased region" description="Basic and acidic residues" evidence="6">
    <location>
        <begin position="1"/>
        <end position="13"/>
    </location>
</feature>
<keyword evidence="2" id="KW-0805">Transcription regulation</keyword>
<dbReference type="Gene3D" id="1.10.357.10">
    <property type="entry name" value="Tetracycline Repressor, domain 2"/>
    <property type="match status" value="1"/>
</dbReference>
<dbReference type="InterPro" id="IPR001647">
    <property type="entry name" value="HTH_TetR"/>
</dbReference>
<keyword evidence="9" id="KW-1185">Reference proteome</keyword>